<evidence type="ECO:0000313" key="6">
    <source>
        <dbReference type="EMBL" id="UCU57533.1"/>
    </source>
</evidence>
<sequence length="145" mass="16383">MDKSIDSIYQKYGMARPFLKIGLYRKRRKNTREIRRAVIHIQASFNNTIVTVTDMRGEVISWSSAGTCGFKSRKKKTAFAAHTTARDAIRPIQGMQRAAVKLKGSGRGRDAALRIIQRSGIRVTCVRDISPMPHNGCRPPTKRRI</sequence>
<dbReference type="NCBIfam" id="NF003698">
    <property type="entry name" value="PRK05309.1"/>
    <property type="match status" value="1"/>
</dbReference>
<dbReference type="EMBL" id="MZ424306">
    <property type="protein sequence ID" value="UCU57533.1"/>
    <property type="molecule type" value="Genomic_DNA"/>
</dbReference>
<dbReference type="Pfam" id="PF00411">
    <property type="entry name" value="Ribosomal_S11"/>
    <property type="match status" value="1"/>
</dbReference>
<keyword evidence="4" id="KW-0694">RNA-binding</keyword>
<dbReference type="GO" id="GO:0006412">
    <property type="term" value="P:translation"/>
    <property type="evidence" value="ECO:0007669"/>
    <property type="project" value="UniProtKB-UniRule"/>
</dbReference>
<organism evidence="6">
    <name type="scientific">Hypericum ascyron</name>
    <dbReference type="NCBI Taxonomy" id="210378"/>
    <lineage>
        <taxon>Eukaryota</taxon>
        <taxon>Viridiplantae</taxon>
        <taxon>Streptophyta</taxon>
        <taxon>Embryophyta</taxon>
        <taxon>Tracheophyta</taxon>
        <taxon>Spermatophyta</taxon>
        <taxon>Magnoliopsida</taxon>
        <taxon>eudicotyledons</taxon>
        <taxon>Gunneridae</taxon>
        <taxon>Pentapetalae</taxon>
        <taxon>rosids</taxon>
        <taxon>fabids</taxon>
        <taxon>Malpighiales</taxon>
        <taxon>Hypericaceae</taxon>
        <taxon>Hypericeae</taxon>
        <taxon>Hypericum</taxon>
    </lineage>
</organism>
<comment type="subcellular location">
    <subcellularLocation>
        <location evidence="4">Plastid</location>
        <location evidence="4">Chloroplast</location>
    </subcellularLocation>
</comment>
<dbReference type="GO" id="GO:0005840">
    <property type="term" value="C:ribosome"/>
    <property type="evidence" value="ECO:0007669"/>
    <property type="project" value="UniProtKB-KW"/>
</dbReference>
<dbReference type="GO" id="GO:0019843">
    <property type="term" value="F:rRNA binding"/>
    <property type="evidence" value="ECO:0007669"/>
    <property type="project" value="UniProtKB-UniRule"/>
</dbReference>
<dbReference type="GO" id="GO:1990904">
    <property type="term" value="C:ribonucleoprotein complex"/>
    <property type="evidence" value="ECO:0007669"/>
    <property type="project" value="UniProtKB-KW"/>
</dbReference>
<keyword evidence="6" id="KW-0150">Chloroplast</keyword>
<dbReference type="InterPro" id="IPR018102">
    <property type="entry name" value="Ribosomal_uS11_CS"/>
</dbReference>
<evidence type="ECO:0000256" key="3">
    <source>
        <dbReference type="ARBA" id="ARBA00023274"/>
    </source>
</evidence>
<accession>A0A8K1JWL6</accession>
<dbReference type="AlphaFoldDB" id="A0A8K1JWL6"/>
<evidence type="ECO:0000256" key="1">
    <source>
        <dbReference type="ARBA" id="ARBA00006194"/>
    </source>
</evidence>
<evidence type="ECO:0000256" key="4">
    <source>
        <dbReference type="HAMAP-Rule" id="MF_01310"/>
    </source>
</evidence>
<dbReference type="InterPro" id="IPR036967">
    <property type="entry name" value="Ribosomal_uS11_sf"/>
</dbReference>
<comment type="subunit">
    <text evidence="4">Part of the 30S ribosomal subunit.</text>
</comment>
<evidence type="ECO:0000256" key="5">
    <source>
        <dbReference type="RuleBase" id="RU003629"/>
    </source>
</evidence>
<dbReference type="GO" id="GO:0003735">
    <property type="term" value="F:structural constituent of ribosome"/>
    <property type="evidence" value="ECO:0007669"/>
    <property type="project" value="InterPro"/>
</dbReference>
<keyword evidence="2 4" id="KW-0689">Ribosomal protein</keyword>
<geneLocation type="chloroplast" evidence="6"/>
<dbReference type="PANTHER" id="PTHR11759">
    <property type="entry name" value="40S RIBOSOMAL PROTEIN S14/30S RIBOSOMAL PROTEIN S11"/>
    <property type="match status" value="1"/>
</dbReference>
<comment type="similarity">
    <text evidence="1 4 5">Belongs to the universal ribosomal protein uS11 family.</text>
</comment>
<dbReference type="InterPro" id="IPR001971">
    <property type="entry name" value="Ribosomal_uS11"/>
</dbReference>
<keyword evidence="4" id="KW-0699">rRNA-binding</keyword>
<dbReference type="SUPFAM" id="SSF53137">
    <property type="entry name" value="Translational machinery components"/>
    <property type="match status" value="1"/>
</dbReference>
<keyword evidence="6" id="KW-0934">Plastid</keyword>
<proteinExistence type="inferred from homology"/>
<keyword evidence="3 4" id="KW-0687">Ribonucleoprotein</keyword>
<dbReference type="GO" id="GO:0009507">
    <property type="term" value="C:chloroplast"/>
    <property type="evidence" value="ECO:0007669"/>
    <property type="project" value="UniProtKB-SubCell"/>
</dbReference>
<reference evidence="6" key="1">
    <citation type="submission" date="2021-06" db="EMBL/GenBank/DDBJ databases">
        <title>Complete plastid genome sequence of Hypericum ascyron provides new insights into dynamics and evolution within the family Hypericaceae.</title>
        <authorList>
            <person name="Sivagami J.C."/>
            <person name="Park S."/>
            <person name="Park S."/>
        </authorList>
    </citation>
    <scope>NUCLEOTIDE SEQUENCE</scope>
</reference>
<protein>
    <recommendedName>
        <fullName evidence="4">Small ribosomal subunit protein uS11c</fullName>
    </recommendedName>
</protein>
<dbReference type="HAMAP" id="MF_01310">
    <property type="entry name" value="Ribosomal_uS11"/>
    <property type="match status" value="1"/>
</dbReference>
<dbReference type="Gene3D" id="3.30.420.80">
    <property type="entry name" value="Ribosomal protein S11"/>
    <property type="match status" value="1"/>
</dbReference>
<name>A0A8K1JWL6_9ROSI</name>
<dbReference type="PIRSF" id="PIRSF002131">
    <property type="entry name" value="Ribosomal_S11"/>
    <property type="match status" value="1"/>
</dbReference>
<evidence type="ECO:0000256" key="2">
    <source>
        <dbReference type="ARBA" id="ARBA00022980"/>
    </source>
</evidence>
<gene>
    <name evidence="4 6" type="primary">rps11</name>
</gene>
<dbReference type="PROSITE" id="PS00054">
    <property type="entry name" value="RIBOSOMAL_S11"/>
    <property type="match status" value="1"/>
</dbReference>